<dbReference type="InterPro" id="IPR018236">
    <property type="entry name" value="SAICAR_synthetase_CS"/>
</dbReference>
<dbReference type="GO" id="GO:0006164">
    <property type="term" value="P:purine nucleotide biosynthetic process"/>
    <property type="evidence" value="ECO:0007669"/>
    <property type="project" value="UniProtKB-KW"/>
</dbReference>
<evidence type="ECO:0000256" key="7">
    <source>
        <dbReference type="ARBA" id="ARBA00030409"/>
    </source>
</evidence>
<dbReference type="GO" id="GO:0005524">
    <property type="term" value="F:ATP binding"/>
    <property type="evidence" value="ECO:0007669"/>
    <property type="project" value="UniProtKB-KW"/>
</dbReference>
<evidence type="ECO:0000256" key="2">
    <source>
        <dbReference type="ARBA" id="ARBA00012217"/>
    </source>
</evidence>
<comment type="caution">
    <text evidence="9">The sequence shown here is derived from an EMBL/GenBank/DDBJ whole genome shotgun (WGS) entry which is preliminary data.</text>
</comment>
<organism evidence="9 10">
    <name type="scientific">Riccia fluitans</name>
    <dbReference type="NCBI Taxonomy" id="41844"/>
    <lineage>
        <taxon>Eukaryota</taxon>
        <taxon>Viridiplantae</taxon>
        <taxon>Streptophyta</taxon>
        <taxon>Embryophyta</taxon>
        <taxon>Marchantiophyta</taxon>
        <taxon>Marchantiopsida</taxon>
        <taxon>Marchantiidae</taxon>
        <taxon>Marchantiales</taxon>
        <taxon>Ricciaceae</taxon>
        <taxon>Riccia</taxon>
    </lineage>
</organism>
<dbReference type="AlphaFoldDB" id="A0ABD1YHW0"/>
<dbReference type="SUPFAM" id="SSF56104">
    <property type="entry name" value="SAICAR synthase-like"/>
    <property type="match status" value="1"/>
</dbReference>
<name>A0ABD1YHW0_9MARC</name>
<keyword evidence="10" id="KW-1185">Reference proteome</keyword>
<dbReference type="Pfam" id="PF01259">
    <property type="entry name" value="SAICAR_synt"/>
    <property type="match status" value="1"/>
</dbReference>
<evidence type="ECO:0000313" key="10">
    <source>
        <dbReference type="Proteomes" id="UP001605036"/>
    </source>
</evidence>
<keyword evidence="5" id="KW-0658">Purine biosynthesis</keyword>
<dbReference type="EC" id="6.3.2.6" evidence="2"/>
<proteinExistence type="predicted"/>
<keyword evidence="4" id="KW-0547">Nucleotide-binding</keyword>
<dbReference type="Proteomes" id="UP001605036">
    <property type="component" value="Unassembled WGS sequence"/>
</dbReference>
<dbReference type="PANTHER" id="PTHR43700">
    <property type="entry name" value="PHOSPHORIBOSYLAMINOIMIDAZOLE-SUCCINOCARBOXAMIDE SYNTHASE"/>
    <property type="match status" value="1"/>
</dbReference>
<dbReference type="Gene3D" id="3.30.470.20">
    <property type="entry name" value="ATP-grasp fold, B domain"/>
    <property type="match status" value="1"/>
</dbReference>
<evidence type="ECO:0000256" key="4">
    <source>
        <dbReference type="ARBA" id="ARBA00022741"/>
    </source>
</evidence>
<reference evidence="9 10" key="1">
    <citation type="submission" date="2024-09" db="EMBL/GenBank/DDBJ databases">
        <title>Chromosome-scale assembly of Riccia fluitans.</title>
        <authorList>
            <person name="Paukszto L."/>
            <person name="Sawicki J."/>
            <person name="Karawczyk K."/>
            <person name="Piernik-Szablinska J."/>
            <person name="Szczecinska M."/>
            <person name="Mazdziarz M."/>
        </authorList>
    </citation>
    <scope>NUCLEOTIDE SEQUENCE [LARGE SCALE GENOMIC DNA]</scope>
    <source>
        <strain evidence="9">Rf_01</strain>
        <tissue evidence="9">Aerial parts of the thallus</tissue>
    </source>
</reference>
<keyword evidence="6" id="KW-0067">ATP-binding</keyword>
<evidence type="ECO:0000256" key="1">
    <source>
        <dbReference type="ARBA" id="ARBA00004672"/>
    </source>
</evidence>
<evidence type="ECO:0000259" key="8">
    <source>
        <dbReference type="Pfam" id="PF01259"/>
    </source>
</evidence>
<protein>
    <recommendedName>
        <fullName evidence="2">phosphoribosylaminoimidazolesuccinocarboxamide synthase</fullName>
        <ecNumber evidence="2">6.3.2.6</ecNumber>
    </recommendedName>
    <alternativeName>
        <fullName evidence="7">SAICAR synthetase</fullName>
    </alternativeName>
</protein>
<keyword evidence="3" id="KW-0436">Ligase</keyword>
<dbReference type="InterPro" id="IPR028923">
    <property type="entry name" value="SAICAR_synt/ADE2_N"/>
</dbReference>
<dbReference type="PANTHER" id="PTHR43700:SF1">
    <property type="entry name" value="PHOSPHORIBOSYLAMINOIMIDAZOLE-SUCCINOCARBOXAMIDE SYNTHASE"/>
    <property type="match status" value="1"/>
</dbReference>
<sequence>MAVNAAVVSCRSLRVNASSLSNERRITVPDGKRLETVSVRLQRYRAAEIWGVCLEFRRRSSRGISLGMMNTEARAMSSTAVPQVELESRRSDVSDAILQCLSNCLTETHLDETVKGLGKKVRGKVRDIYDAGNYLVLVTTYRQSAFDRVLASCISCRICRAVRGYVTGSTSTSLWTVYNKGVRNYCGNELPEGLVKNQRLDENILTPTTKAEDHDMPISGKEIVEQGLMSKEDYEEVSRRALALFAFGQEVARRHGLLLVDTKYEFGKSADGTIFLLDEVLSAL</sequence>
<evidence type="ECO:0000256" key="5">
    <source>
        <dbReference type="ARBA" id="ARBA00022755"/>
    </source>
</evidence>
<evidence type="ECO:0000313" key="9">
    <source>
        <dbReference type="EMBL" id="KAL2629077.1"/>
    </source>
</evidence>
<dbReference type="EMBL" id="JBHFFA010000004">
    <property type="protein sequence ID" value="KAL2629077.1"/>
    <property type="molecule type" value="Genomic_DNA"/>
</dbReference>
<comment type="pathway">
    <text evidence="1">Purine metabolism; IMP biosynthesis via de novo pathway; 5-amino-1-(5-phospho-D-ribosyl)imidazole-4-carboxamide from 5-amino-1-(5-phospho-D-ribosyl)imidazole-4-carboxylate: step 1/2.</text>
</comment>
<accession>A0ABD1YHW0</accession>
<evidence type="ECO:0000256" key="3">
    <source>
        <dbReference type="ARBA" id="ARBA00022598"/>
    </source>
</evidence>
<gene>
    <name evidence="9" type="ORF">R1flu_013763</name>
</gene>
<dbReference type="PROSITE" id="PS01058">
    <property type="entry name" value="SAICAR_SYNTHETASE_2"/>
    <property type="match status" value="1"/>
</dbReference>
<evidence type="ECO:0000256" key="6">
    <source>
        <dbReference type="ARBA" id="ARBA00022840"/>
    </source>
</evidence>
<feature type="domain" description="SAICAR synthetase/ADE2 N-terminal" evidence="8">
    <location>
        <begin position="162"/>
        <end position="282"/>
    </location>
</feature>
<dbReference type="GO" id="GO:0004639">
    <property type="term" value="F:phosphoribosylaminoimidazolesuccinocarboxamide synthase activity"/>
    <property type="evidence" value="ECO:0007669"/>
    <property type="project" value="UniProtKB-EC"/>
</dbReference>